<comment type="caution">
    <text evidence="2">The sequence shown here is derived from an EMBL/GenBank/DDBJ whole genome shotgun (WGS) entry which is preliminary data.</text>
</comment>
<dbReference type="AlphaFoldDB" id="A0A542EKA3"/>
<accession>A0A542EKA3</accession>
<dbReference type="Proteomes" id="UP000320806">
    <property type="component" value="Unassembled WGS sequence"/>
</dbReference>
<dbReference type="GO" id="GO:0030655">
    <property type="term" value="P:beta-lactam antibiotic catabolic process"/>
    <property type="evidence" value="ECO:0007669"/>
    <property type="project" value="InterPro"/>
</dbReference>
<dbReference type="OrthoDB" id="3673924at2"/>
<protein>
    <submittedName>
        <fullName evidence="2">Beta-lactamase class A</fullName>
    </submittedName>
</protein>
<name>A0A542EKA3_9MICO</name>
<dbReference type="GO" id="GO:0008800">
    <property type="term" value="F:beta-lactamase activity"/>
    <property type="evidence" value="ECO:0007669"/>
    <property type="project" value="InterPro"/>
</dbReference>
<dbReference type="SUPFAM" id="SSF56601">
    <property type="entry name" value="beta-lactamase/transpeptidase-like"/>
    <property type="match status" value="1"/>
</dbReference>
<gene>
    <name evidence="2" type="ORF">FB459_3340</name>
</gene>
<dbReference type="Gene3D" id="3.40.710.10">
    <property type="entry name" value="DD-peptidase/beta-lactamase superfamily"/>
    <property type="match status" value="1"/>
</dbReference>
<dbReference type="GO" id="GO:0046677">
    <property type="term" value="P:response to antibiotic"/>
    <property type="evidence" value="ECO:0007669"/>
    <property type="project" value="InterPro"/>
</dbReference>
<sequence>MTSRTEHTLLVVDTDGRELHRVGDVDAVRPIASVGKLLLLAHVAAELDAERLDGAELLAKESVLRVEDSGLWQHLDAAALSVLDCCRLVAVVSDNLATNVLLERAGLDRVREFATGLDVTPYELLDFIRDERGPDTAPTFALGSAASLVRFMGLVHHGVVSARVRDWMKLNVDLSLSAGVLALDPLAHIDDEPGLLNKTGSDDGVRVDLGSITSNGRTVHYCAMAHWQPGEPFTRRIAGEMRSLAQQTLLA</sequence>
<keyword evidence="3" id="KW-1185">Reference proteome</keyword>
<organism evidence="2 3">
    <name type="scientific">Yimella lutea</name>
    <dbReference type="NCBI Taxonomy" id="587872"/>
    <lineage>
        <taxon>Bacteria</taxon>
        <taxon>Bacillati</taxon>
        <taxon>Actinomycetota</taxon>
        <taxon>Actinomycetes</taxon>
        <taxon>Micrococcales</taxon>
        <taxon>Dermacoccaceae</taxon>
        <taxon>Yimella</taxon>
    </lineage>
</organism>
<reference evidence="2 3" key="1">
    <citation type="submission" date="2019-06" db="EMBL/GenBank/DDBJ databases">
        <title>Sequencing the genomes of 1000 actinobacteria strains.</title>
        <authorList>
            <person name="Klenk H.-P."/>
        </authorList>
    </citation>
    <scope>NUCLEOTIDE SEQUENCE [LARGE SCALE GENOMIC DNA]</scope>
    <source>
        <strain evidence="2 3">DSM 19828</strain>
    </source>
</reference>
<dbReference type="RefSeq" id="WP_141929228.1">
    <property type="nucleotide sequence ID" value="NZ_BAABCI010000023.1"/>
</dbReference>
<evidence type="ECO:0000313" key="2">
    <source>
        <dbReference type="EMBL" id="TQJ15771.1"/>
    </source>
</evidence>
<dbReference type="EMBL" id="VFMO01000001">
    <property type="protein sequence ID" value="TQJ15771.1"/>
    <property type="molecule type" value="Genomic_DNA"/>
</dbReference>
<dbReference type="Pfam" id="PF13354">
    <property type="entry name" value="Beta-lactamase2"/>
    <property type="match status" value="1"/>
</dbReference>
<dbReference type="PANTHER" id="PTHR35333">
    <property type="entry name" value="BETA-LACTAMASE"/>
    <property type="match status" value="1"/>
</dbReference>
<dbReference type="InterPro" id="IPR000871">
    <property type="entry name" value="Beta-lactam_class-A"/>
</dbReference>
<dbReference type="InterPro" id="IPR012338">
    <property type="entry name" value="Beta-lactam/transpept-like"/>
</dbReference>
<proteinExistence type="predicted"/>
<dbReference type="InterPro" id="IPR045155">
    <property type="entry name" value="Beta-lactam_cat"/>
</dbReference>
<feature type="domain" description="Beta-lactamase class A catalytic" evidence="1">
    <location>
        <begin position="26"/>
        <end position="224"/>
    </location>
</feature>
<evidence type="ECO:0000259" key="1">
    <source>
        <dbReference type="Pfam" id="PF13354"/>
    </source>
</evidence>
<dbReference type="PANTHER" id="PTHR35333:SF3">
    <property type="entry name" value="BETA-LACTAMASE-TYPE TRANSPEPTIDASE FOLD CONTAINING PROTEIN"/>
    <property type="match status" value="1"/>
</dbReference>
<evidence type="ECO:0000313" key="3">
    <source>
        <dbReference type="Proteomes" id="UP000320806"/>
    </source>
</evidence>